<comment type="function">
    <text evidence="4">Component of the proteasome, a multicatalytic proteinase complex which is characterized by its ability to cleave peptides with Arg, Phe, Tyr, Leu, and Glu adjacent to the leaving group at neutral or slightly basic pH. The proteasome has an ATP-dependent proteolytic activity.</text>
</comment>
<dbReference type="PROSITE" id="PS00854">
    <property type="entry name" value="PROTEASOME_BETA_1"/>
    <property type="match status" value="1"/>
</dbReference>
<dbReference type="Gene3D" id="3.60.20.10">
    <property type="entry name" value="Glutamine Phosphoribosylpyrophosphate, subunit 1, domain 1"/>
    <property type="match status" value="1"/>
</dbReference>
<dbReference type="CDD" id="cd03759">
    <property type="entry name" value="proteasome_beta_type_3"/>
    <property type="match status" value="1"/>
</dbReference>
<name>A0AAV2TUB9_CALDB</name>
<dbReference type="PANTHER" id="PTHR32194:SF10">
    <property type="entry name" value="PROTEASOME SUBUNIT BETA TYPE-3"/>
    <property type="match status" value="1"/>
</dbReference>
<dbReference type="Pfam" id="PF00227">
    <property type="entry name" value="Proteasome"/>
    <property type="match status" value="1"/>
</dbReference>
<evidence type="ECO:0000313" key="6">
    <source>
        <dbReference type="Proteomes" id="UP001497525"/>
    </source>
</evidence>
<reference evidence="5" key="1">
    <citation type="submission" date="2024-06" db="EMBL/GenBank/DDBJ databases">
        <authorList>
            <person name="Liu X."/>
            <person name="Lenzi L."/>
            <person name="Haldenby T S."/>
            <person name="Uol C."/>
        </authorList>
    </citation>
    <scope>NUCLEOTIDE SEQUENCE</scope>
</reference>
<dbReference type="AlphaFoldDB" id="A0AAV2TUB9"/>
<evidence type="ECO:0000256" key="3">
    <source>
        <dbReference type="ARBA" id="ARBA00023242"/>
    </source>
</evidence>
<accession>A0AAV2TUB9</accession>
<dbReference type="InterPro" id="IPR023333">
    <property type="entry name" value="Proteasome_suB-type"/>
</dbReference>
<evidence type="ECO:0000256" key="4">
    <source>
        <dbReference type="RuleBase" id="RU004203"/>
    </source>
</evidence>
<evidence type="ECO:0000256" key="2">
    <source>
        <dbReference type="ARBA" id="ARBA00022942"/>
    </source>
</evidence>
<dbReference type="InterPro" id="IPR001353">
    <property type="entry name" value="Proteasome_sua/b"/>
</dbReference>
<comment type="caution">
    <text evidence="5">The sequence shown here is derived from an EMBL/GenBank/DDBJ whole genome shotgun (WGS) entry which is preliminary data.</text>
</comment>
<evidence type="ECO:0000256" key="1">
    <source>
        <dbReference type="ARBA" id="ARBA00022490"/>
    </source>
</evidence>
<dbReference type="GO" id="GO:0005634">
    <property type="term" value="C:nucleus"/>
    <property type="evidence" value="ECO:0007669"/>
    <property type="project" value="UniProtKB-SubCell"/>
</dbReference>
<keyword evidence="1 4" id="KW-0963">Cytoplasm</keyword>
<dbReference type="FunFam" id="3.60.20.10:FF:000003">
    <property type="entry name" value="Proteasome subunit beta type-3"/>
    <property type="match status" value="1"/>
</dbReference>
<organism evidence="5 6">
    <name type="scientific">Calicophoron daubneyi</name>
    <name type="common">Rumen fluke</name>
    <name type="synonym">Paramphistomum daubneyi</name>
    <dbReference type="NCBI Taxonomy" id="300641"/>
    <lineage>
        <taxon>Eukaryota</taxon>
        <taxon>Metazoa</taxon>
        <taxon>Spiralia</taxon>
        <taxon>Lophotrochozoa</taxon>
        <taxon>Platyhelminthes</taxon>
        <taxon>Trematoda</taxon>
        <taxon>Digenea</taxon>
        <taxon>Plagiorchiida</taxon>
        <taxon>Pronocephalata</taxon>
        <taxon>Paramphistomoidea</taxon>
        <taxon>Paramphistomidae</taxon>
        <taxon>Calicophoron</taxon>
    </lineage>
</organism>
<dbReference type="InterPro" id="IPR029055">
    <property type="entry name" value="Ntn_hydrolases_N"/>
</dbReference>
<dbReference type="SUPFAM" id="SSF56235">
    <property type="entry name" value="N-terminal nucleophile aminohydrolases (Ntn hydrolases)"/>
    <property type="match status" value="1"/>
</dbReference>
<comment type="similarity">
    <text evidence="4">Belongs to the peptidase T1B family.</text>
</comment>
<dbReference type="Proteomes" id="UP001497525">
    <property type="component" value="Unassembled WGS sequence"/>
</dbReference>
<keyword evidence="2 4" id="KW-0647">Proteasome</keyword>
<protein>
    <recommendedName>
        <fullName evidence="4">Proteasome subunit beta</fullName>
    </recommendedName>
</protein>
<sequence length="205" mass="22989">MSIQAYNGSAIIGMMGDHCAAIASDLRFGVQLQTISADFCKISQLGPRLFVGFPGLATDSQTVFERLQFRKNVYELRENKSIKPKTITTMLSNLLYERRFGPYFVEPVVVGLDHTNNEPYVACMDLIGCVSESKDFVVGGTCTEQLYGMCETLWEPKMKPDELFECVSQCILNAADRDILAGWGARVYIIEPEQVTISDLKMRMD</sequence>
<dbReference type="PANTHER" id="PTHR32194">
    <property type="entry name" value="METALLOPROTEASE TLDD"/>
    <property type="match status" value="1"/>
</dbReference>
<dbReference type="InterPro" id="IPR033811">
    <property type="entry name" value="Proteasome_beta_3"/>
</dbReference>
<dbReference type="EMBL" id="CAXLJL010000645">
    <property type="protein sequence ID" value="CAL5139799.1"/>
    <property type="molecule type" value="Genomic_DNA"/>
</dbReference>
<proteinExistence type="inferred from homology"/>
<dbReference type="PROSITE" id="PS51476">
    <property type="entry name" value="PROTEASOME_BETA_2"/>
    <property type="match status" value="1"/>
</dbReference>
<comment type="subunit">
    <text evidence="4">Component of the proteasome complex.</text>
</comment>
<dbReference type="InterPro" id="IPR016050">
    <property type="entry name" value="Proteasome_bsu_CS"/>
</dbReference>
<dbReference type="GO" id="GO:0005737">
    <property type="term" value="C:cytoplasm"/>
    <property type="evidence" value="ECO:0007669"/>
    <property type="project" value="UniProtKB-SubCell"/>
</dbReference>
<dbReference type="GO" id="GO:0043161">
    <property type="term" value="P:proteasome-mediated ubiquitin-dependent protein catabolic process"/>
    <property type="evidence" value="ECO:0007669"/>
    <property type="project" value="InterPro"/>
</dbReference>
<dbReference type="GO" id="GO:0019774">
    <property type="term" value="C:proteasome core complex, beta-subunit complex"/>
    <property type="evidence" value="ECO:0007669"/>
    <property type="project" value="InterPro"/>
</dbReference>
<gene>
    <name evidence="5" type="ORF">CDAUBV1_LOCUS14993</name>
</gene>
<evidence type="ECO:0000313" key="5">
    <source>
        <dbReference type="EMBL" id="CAL5139799.1"/>
    </source>
</evidence>
<comment type="subcellular location">
    <subcellularLocation>
        <location evidence="4">Cytoplasm</location>
    </subcellularLocation>
    <subcellularLocation>
        <location evidence="4">Nucleus</location>
    </subcellularLocation>
</comment>
<keyword evidence="3 4" id="KW-0539">Nucleus</keyword>